<keyword evidence="3" id="KW-0238">DNA-binding</keyword>
<dbReference type="GO" id="GO:0006270">
    <property type="term" value="P:DNA replication initiation"/>
    <property type="evidence" value="ECO:0007669"/>
    <property type="project" value="TreeGrafter"/>
</dbReference>
<dbReference type="PANTHER" id="PTHR30580">
    <property type="entry name" value="PRIMOSOMAL PROTEIN N"/>
    <property type="match status" value="1"/>
</dbReference>
<keyword evidence="5" id="KW-0347">Helicase</keyword>
<protein>
    <submittedName>
        <fullName evidence="5">Helicase PriA essential for oriC/DnaA-independent DNA replication</fullName>
    </submittedName>
</protein>
<keyword evidence="2" id="KW-0067">ATP-binding</keyword>
<dbReference type="InterPro" id="IPR041222">
    <property type="entry name" value="PriA_3primeBD"/>
</dbReference>
<dbReference type="Pfam" id="PF17764">
    <property type="entry name" value="PriA_3primeBD"/>
    <property type="match status" value="1"/>
</dbReference>
<evidence type="ECO:0000313" key="5">
    <source>
        <dbReference type="EMBL" id="GAL80067.1"/>
    </source>
</evidence>
<dbReference type="Proteomes" id="UP000029643">
    <property type="component" value="Unassembled WGS sequence"/>
</dbReference>
<dbReference type="GO" id="GO:0003677">
    <property type="term" value="F:DNA binding"/>
    <property type="evidence" value="ECO:0007669"/>
    <property type="project" value="UniProtKB-KW"/>
</dbReference>
<dbReference type="Gene3D" id="3.40.1440.60">
    <property type="entry name" value="PriA, 3(prime) DNA-binding domain"/>
    <property type="match status" value="1"/>
</dbReference>
<comment type="caution">
    <text evidence="5">The sequence shown here is derived from an EMBL/GenBank/DDBJ whole genome shotgun (WGS) entry which is preliminary data.</text>
</comment>
<dbReference type="InterPro" id="IPR042115">
    <property type="entry name" value="PriA_3primeBD_sf"/>
</dbReference>
<dbReference type="PANTHER" id="PTHR30580:SF0">
    <property type="entry name" value="PRIMOSOMAL PROTEIN N"/>
    <property type="match status" value="1"/>
</dbReference>
<evidence type="ECO:0000256" key="2">
    <source>
        <dbReference type="ARBA" id="ARBA00022840"/>
    </source>
</evidence>
<dbReference type="GO" id="GO:0006302">
    <property type="term" value="P:double-strand break repair"/>
    <property type="evidence" value="ECO:0007669"/>
    <property type="project" value="TreeGrafter"/>
</dbReference>
<evidence type="ECO:0000259" key="4">
    <source>
        <dbReference type="Pfam" id="PF17764"/>
    </source>
</evidence>
<evidence type="ECO:0000313" key="6">
    <source>
        <dbReference type="Proteomes" id="UP000029643"/>
    </source>
</evidence>
<dbReference type="EMBL" id="BBNU01000009">
    <property type="protein sequence ID" value="GAL80067.1"/>
    <property type="molecule type" value="Genomic_DNA"/>
</dbReference>
<gene>
    <name evidence="5" type="ORF">JCM19274_3637</name>
</gene>
<dbReference type="GO" id="GO:0005524">
    <property type="term" value="F:ATP binding"/>
    <property type="evidence" value="ECO:0007669"/>
    <property type="project" value="UniProtKB-KW"/>
</dbReference>
<evidence type="ECO:0000256" key="1">
    <source>
        <dbReference type="ARBA" id="ARBA00022741"/>
    </source>
</evidence>
<keyword evidence="5" id="KW-0378">Hydrolase</keyword>
<dbReference type="GO" id="GO:0043138">
    <property type="term" value="F:3'-5' DNA helicase activity"/>
    <property type="evidence" value="ECO:0007669"/>
    <property type="project" value="TreeGrafter"/>
</dbReference>
<dbReference type="AlphaFoldDB" id="A0A090X5T0"/>
<keyword evidence="1" id="KW-0547">Nucleotide-binding</keyword>
<dbReference type="GO" id="GO:0006310">
    <property type="term" value="P:DNA recombination"/>
    <property type="evidence" value="ECO:0007669"/>
    <property type="project" value="TreeGrafter"/>
</dbReference>
<accession>A0A090X5T0</accession>
<organism evidence="5 6">
    <name type="scientific">Algibacter lectus</name>
    <dbReference type="NCBI Taxonomy" id="221126"/>
    <lineage>
        <taxon>Bacteria</taxon>
        <taxon>Pseudomonadati</taxon>
        <taxon>Bacteroidota</taxon>
        <taxon>Flavobacteriia</taxon>
        <taxon>Flavobacteriales</taxon>
        <taxon>Flavobacteriaceae</taxon>
        <taxon>Algibacter</taxon>
    </lineage>
</organism>
<name>A0A090X5T0_9FLAO</name>
<feature type="domain" description="Primosomal protein N' 3' DNA-binding" evidence="4">
    <location>
        <begin position="5"/>
        <end position="102"/>
    </location>
</feature>
<dbReference type="FunFam" id="3.40.1440.60:FF:000001">
    <property type="entry name" value="Primosomal protein N"/>
    <property type="match status" value="1"/>
</dbReference>
<sequence>MHYIDVIIPIPLQKLFTYSITASEFDFIEPGMRVAVPFGKSKIYTGIVYRVHHDAPTAYEAKEIQQILDETPVVNQKQLKLWDWVSSYYMCTMGDVMRASLPSAFILESETVISKNNKTTIDESTLKDDEFLVYEALHHQSSLKIQDISNILSKKNVLSVIKRLIEKEAISVEEEVYEKYKPKLVRYVKLHTFYSTEKEFHELMNDLSRAPKQRDVVMTLFYFCKNEKTCKSF</sequence>
<evidence type="ECO:0000256" key="3">
    <source>
        <dbReference type="ARBA" id="ARBA00023125"/>
    </source>
</evidence>
<reference evidence="5 6" key="1">
    <citation type="journal article" date="2014" name="Genome Announc.">
        <title>Draft Genome Sequences of Marine Flavobacterium Algibacter lectus Strains SS8 and NR4.</title>
        <authorList>
            <person name="Takatani N."/>
            <person name="Nakanishi M."/>
            <person name="Meirelles P."/>
            <person name="Mino S."/>
            <person name="Suda W."/>
            <person name="Oshima K."/>
            <person name="Hattori M."/>
            <person name="Ohkuma M."/>
            <person name="Hosokawa M."/>
            <person name="Miyashita K."/>
            <person name="Thompson F.L."/>
            <person name="Niwa A."/>
            <person name="Sawabe T."/>
            <person name="Sawabe T."/>
        </authorList>
    </citation>
    <scope>NUCLEOTIDE SEQUENCE [LARGE SCALE GENOMIC DNA]</scope>
    <source>
        <strain evidence="6">JCM19274</strain>
    </source>
</reference>
<proteinExistence type="predicted"/>